<keyword evidence="3" id="KW-1185">Reference proteome</keyword>
<name>A0A8J8JUZ3_9BACT</name>
<feature type="transmembrane region" description="Helical" evidence="1">
    <location>
        <begin position="41"/>
        <end position="59"/>
    </location>
</feature>
<evidence type="ECO:0000313" key="2">
    <source>
        <dbReference type="EMBL" id="NNV56089.1"/>
    </source>
</evidence>
<proteinExistence type="predicted"/>
<keyword evidence="1" id="KW-0472">Membrane</keyword>
<comment type="caution">
    <text evidence="2">The sequence shown here is derived from an EMBL/GenBank/DDBJ whole genome shotgun (WGS) entry which is preliminary data.</text>
</comment>
<feature type="transmembrane region" description="Helical" evidence="1">
    <location>
        <begin position="12"/>
        <end position="35"/>
    </location>
</feature>
<dbReference type="EMBL" id="WHPF01000007">
    <property type="protein sequence ID" value="NNV56089.1"/>
    <property type="molecule type" value="Genomic_DNA"/>
</dbReference>
<dbReference type="AlphaFoldDB" id="A0A8J8JUZ3"/>
<gene>
    <name evidence="2" type="ORF">GD597_11515</name>
</gene>
<dbReference type="RefSeq" id="WP_171608026.1">
    <property type="nucleotide sequence ID" value="NZ_WHPF01000007.1"/>
</dbReference>
<reference evidence="2" key="1">
    <citation type="submission" date="2019-10" db="EMBL/GenBank/DDBJ databases">
        <title>Draft genome sequence of Panacibacter sp. KCS-6.</title>
        <authorList>
            <person name="Yim K.J."/>
        </authorList>
    </citation>
    <scope>NUCLEOTIDE SEQUENCE</scope>
    <source>
        <strain evidence="2">KCS-6</strain>
    </source>
</reference>
<evidence type="ECO:0000313" key="3">
    <source>
        <dbReference type="Proteomes" id="UP000598971"/>
    </source>
</evidence>
<organism evidence="2 3">
    <name type="scientific">Limnovirga soli</name>
    <dbReference type="NCBI Taxonomy" id="2656915"/>
    <lineage>
        <taxon>Bacteria</taxon>
        <taxon>Pseudomonadati</taxon>
        <taxon>Bacteroidota</taxon>
        <taxon>Chitinophagia</taxon>
        <taxon>Chitinophagales</taxon>
        <taxon>Chitinophagaceae</taxon>
        <taxon>Limnovirga</taxon>
    </lineage>
</organism>
<keyword evidence="1" id="KW-0812">Transmembrane</keyword>
<dbReference type="Proteomes" id="UP000598971">
    <property type="component" value="Unassembled WGS sequence"/>
</dbReference>
<keyword evidence="1" id="KW-1133">Transmembrane helix</keyword>
<protein>
    <submittedName>
        <fullName evidence="2">Uncharacterized protein</fullName>
    </submittedName>
</protein>
<evidence type="ECO:0000256" key="1">
    <source>
        <dbReference type="SAM" id="Phobius"/>
    </source>
</evidence>
<accession>A0A8J8JUZ3</accession>
<sequence length="89" mass="9638">MKIGEWITSFLAWTQIVASPFIIGAIVGFIVYIKYPTTKGLVIGIFISALGLIIGVVIASRIAKKHSTVDFISSVTASPELDNLDKEEN</sequence>